<dbReference type="Proteomes" id="UP000595278">
    <property type="component" value="Chromosome"/>
</dbReference>
<dbReference type="PANTHER" id="PTHR11487">
    <property type="entry name" value="THIOESTERASE"/>
    <property type="match status" value="1"/>
</dbReference>
<evidence type="ECO:0000313" key="3">
    <source>
        <dbReference type="EMBL" id="QQP86480.1"/>
    </source>
</evidence>
<dbReference type="GO" id="GO:0008610">
    <property type="term" value="P:lipid biosynthetic process"/>
    <property type="evidence" value="ECO:0007669"/>
    <property type="project" value="TreeGrafter"/>
</dbReference>
<dbReference type="Pfam" id="PF00975">
    <property type="entry name" value="Thioesterase"/>
    <property type="match status" value="1"/>
</dbReference>
<dbReference type="SUPFAM" id="SSF53474">
    <property type="entry name" value="alpha/beta-Hydrolases"/>
    <property type="match status" value="1"/>
</dbReference>
<dbReference type="AlphaFoldDB" id="A0A974RXS1"/>
<dbReference type="InterPro" id="IPR012223">
    <property type="entry name" value="TEII"/>
</dbReference>
<evidence type="ECO:0000256" key="1">
    <source>
        <dbReference type="ARBA" id="ARBA00007169"/>
    </source>
</evidence>
<gene>
    <name evidence="3" type="ORF">JHT90_04365</name>
</gene>
<comment type="similarity">
    <text evidence="1">Belongs to the thioesterase family.</text>
</comment>
<reference evidence="3 4" key="1">
    <citation type="submission" date="2021-01" db="EMBL/GenBank/DDBJ databases">
        <title>Entomomonas sp. F2A isolated from a house cricket (Acheta domesticus).</title>
        <authorList>
            <person name="Spergser J."/>
            <person name="Busse H.-J."/>
        </authorList>
    </citation>
    <scope>NUCLEOTIDE SEQUENCE [LARGE SCALE GENOMIC DNA]</scope>
    <source>
        <strain evidence="3 4">F2A</strain>
    </source>
</reference>
<protein>
    <submittedName>
        <fullName evidence="3">Thioesterase</fullName>
    </submittedName>
</protein>
<organism evidence="3 4">
    <name type="scientific">Entomomonas asaccharolytica</name>
    <dbReference type="NCBI Taxonomy" id="2785331"/>
    <lineage>
        <taxon>Bacteria</taxon>
        <taxon>Pseudomonadati</taxon>
        <taxon>Pseudomonadota</taxon>
        <taxon>Gammaproteobacteria</taxon>
        <taxon>Pseudomonadales</taxon>
        <taxon>Pseudomonadaceae</taxon>
        <taxon>Entomomonas</taxon>
    </lineage>
</organism>
<dbReference type="Gene3D" id="3.40.50.1820">
    <property type="entry name" value="alpha/beta hydrolase"/>
    <property type="match status" value="1"/>
</dbReference>
<dbReference type="InterPro" id="IPR001031">
    <property type="entry name" value="Thioesterase"/>
</dbReference>
<evidence type="ECO:0000313" key="4">
    <source>
        <dbReference type="Proteomes" id="UP000595278"/>
    </source>
</evidence>
<accession>A0A974RXS1</accession>
<dbReference type="RefSeq" id="WP_201094587.1">
    <property type="nucleotide sequence ID" value="NZ_CP067393.1"/>
</dbReference>
<dbReference type="InterPro" id="IPR029058">
    <property type="entry name" value="AB_hydrolase_fold"/>
</dbReference>
<dbReference type="EMBL" id="CP067393">
    <property type="protein sequence ID" value="QQP86480.1"/>
    <property type="molecule type" value="Genomic_DNA"/>
</dbReference>
<name>A0A974RXS1_9GAMM</name>
<dbReference type="KEGG" id="eaz:JHT90_04365"/>
<sequence length="234" mass="27170">MNSKKPLLFLFPFAGGNAFSYRKMLEPLQTVYEVVTPELPGRENLSNTPFIDDINKLVDYLFINVIEPIALDREYIFYGHSMGALLAYLLANKIKQAGLPHPSHLIISGRNAPCFKRSKFIHHLPSSEFWDSLKTMGGIPEEFLEYQELKDYFEPILKNDFKLVENYNYTIAQYSLDIPMTVIYGDQEDVSKESIYAWQQENKQPINFIEMEGNHFFIFDNMPVITDYLTSIVK</sequence>
<evidence type="ECO:0000259" key="2">
    <source>
        <dbReference type="Pfam" id="PF00975"/>
    </source>
</evidence>
<keyword evidence="4" id="KW-1185">Reference proteome</keyword>
<proteinExistence type="inferred from homology"/>
<dbReference type="PANTHER" id="PTHR11487:SF0">
    <property type="entry name" value="S-ACYL FATTY ACID SYNTHASE THIOESTERASE, MEDIUM CHAIN"/>
    <property type="match status" value="1"/>
</dbReference>
<feature type="domain" description="Thioesterase" evidence="2">
    <location>
        <begin position="8"/>
        <end position="223"/>
    </location>
</feature>